<dbReference type="CDD" id="cd03145">
    <property type="entry name" value="GAT1_cyanophycinase"/>
    <property type="match status" value="1"/>
</dbReference>
<dbReference type="NCBIfam" id="TIGR02069">
    <property type="entry name" value="cyanophycinase"/>
    <property type="match status" value="1"/>
</dbReference>
<evidence type="ECO:0000256" key="9">
    <source>
        <dbReference type="PIRSR" id="PIRSR032067-1"/>
    </source>
</evidence>
<evidence type="ECO:0000256" key="7">
    <source>
        <dbReference type="ARBA" id="ARBA00022801"/>
    </source>
</evidence>
<evidence type="ECO:0000256" key="4">
    <source>
        <dbReference type="ARBA" id="ARBA00013115"/>
    </source>
</evidence>
<dbReference type="SUPFAM" id="SSF52317">
    <property type="entry name" value="Class I glutamine amidotransferase-like"/>
    <property type="match status" value="1"/>
</dbReference>
<evidence type="ECO:0000256" key="8">
    <source>
        <dbReference type="ARBA" id="ARBA00022825"/>
    </source>
</evidence>
<sequence>MIKGKLIIVGGGIDTGDLIPEQTIPTNIEYKSFFVEGILKKILDESKKGINSRIEIVTTASRVAIDSATAYIRAFNLLGAHNVSHMHLDNRMDCKNEDFLKRLQECNVIFFTGGDQLRLTSTIGGTPFHQMLIEKYYHEEFVYAGTSAGAAAVSSGMIYEGESSAALRKGEIEINGGLGLIDSIIVDTHFLERGRIGRLFQTVVGNPMKIGIGLGENTGLLIIDNNQMQTLGSGSLIIVDGHQISDTNLTQIHTGKPISIANIIVHCMTKNDIYYIKENKLIIKDSQYH</sequence>
<dbReference type="GO" id="GO:0006508">
    <property type="term" value="P:proteolysis"/>
    <property type="evidence" value="ECO:0007669"/>
    <property type="project" value="UniProtKB-KW"/>
</dbReference>
<evidence type="ECO:0000313" key="11">
    <source>
        <dbReference type="Proteomes" id="UP000608754"/>
    </source>
</evidence>
<proteinExistence type="inferred from homology"/>
<dbReference type="Proteomes" id="UP000608754">
    <property type="component" value="Unassembled WGS sequence"/>
</dbReference>
<comment type="function">
    <text evidence="2">Exopeptidase that catalyzes the hydrolytic cleavage of multi-L-arginyl-poly-L-aspartic acid (cyanophycin; a water-insoluble reserve polymer) into aspartate-arginine dipeptides.</text>
</comment>
<name>A0A8J7FQP1_9FLAO</name>
<evidence type="ECO:0000313" key="10">
    <source>
        <dbReference type="EMBL" id="MBF0597974.1"/>
    </source>
</evidence>
<feature type="active site" description="Charge relay system" evidence="9">
    <location>
        <position position="216"/>
    </location>
</feature>
<keyword evidence="7 10" id="KW-0378">Hydrolase</keyword>
<evidence type="ECO:0000256" key="1">
    <source>
        <dbReference type="ARBA" id="ARBA00001092"/>
    </source>
</evidence>
<keyword evidence="8" id="KW-0720">Serine protease</keyword>
<dbReference type="PIRSF" id="PIRSF032067">
    <property type="entry name" value="Cyanophycinase"/>
    <property type="match status" value="1"/>
</dbReference>
<feature type="active site" description="Charge relay system" evidence="9">
    <location>
        <position position="147"/>
    </location>
</feature>
<dbReference type="InterPro" id="IPR011811">
    <property type="entry name" value="Peptidase_S51_cyanophycinase"/>
</dbReference>
<dbReference type="PANTHER" id="PTHR36175">
    <property type="entry name" value="CYANOPHYCINASE"/>
    <property type="match status" value="1"/>
</dbReference>
<dbReference type="GO" id="GO:0008236">
    <property type="term" value="F:serine-type peptidase activity"/>
    <property type="evidence" value="ECO:0007669"/>
    <property type="project" value="UniProtKB-KW"/>
</dbReference>
<comment type="similarity">
    <text evidence="3">Belongs to the peptidase S51 family.</text>
</comment>
<comment type="caution">
    <text evidence="10">The sequence shown here is derived from an EMBL/GenBank/DDBJ whole genome shotgun (WGS) entry which is preliminary data.</text>
</comment>
<dbReference type="RefSeq" id="WP_194183517.1">
    <property type="nucleotide sequence ID" value="NZ_JADGIK010000007.1"/>
</dbReference>
<comment type="catalytic activity">
    <reaction evidence="1">
        <text>[L-4-(L-arginin-2-N-yl)aspartate](n) + H2O = [L-4-(L-arginin-2-N-yl)aspartate](n-1) + L-4-(L-arginin-2-N-yl)aspartate</text>
        <dbReference type="Rhea" id="RHEA:12845"/>
        <dbReference type="Rhea" id="RHEA-COMP:13728"/>
        <dbReference type="Rhea" id="RHEA-COMP:13734"/>
        <dbReference type="ChEBI" id="CHEBI:15377"/>
        <dbReference type="ChEBI" id="CHEBI:137986"/>
        <dbReference type="ChEBI" id="CHEBI:137991"/>
        <dbReference type="EC" id="3.4.15.6"/>
    </reaction>
</comment>
<keyword evidence="6" id="KW-0645">Protease</keyword>
<keyword evidence="11" id="KW-1185">Reference proteome</keyword>
<dbReference type="EMBL" id="JADGIK010000007">
    <property type="protein sequence ID" value="MBF0597974.1"/>
    <property type="molecule type" value="Genomic_DNA"/>
</dbReference>
<keyword evidence="10" id="KW-0121">Carboxypeptidase</keyword>
<dbReference type="GO" id="GO:0004180">
    <property type="term" value="F:carboxypeptidase activity"/>
    <property type="evidence" value="ECO:0007669"/>
    <property type="project" value="UniProtKB-KW"/>
</dbReference>
<feature type="active site" description="Charge relay system" evidence="9">
    <location>
        <position position="189"/>
    </location>
</feature>
<evidence type="ECO:0000256" key="3">
    <source>
        <dbReference type="ARBA" id="ARBA00006534"/>
    </source>
</evidence>
<dbReference type="Gene3D" id="3.40.50.880">
    <property type="match status" value="1"/>
</dbReference>
<gene>
    <name evidence="10" type="ORF">IM532_11065</name>
</gene>
<evidence type="ECO:0000256" key="6">
    <source>
        <dbReference type="ARBA" id="ARBA00022670"/>
    </source>
</evidence>
<dbReference type="InterPro" id="IPR005320">
    <property type="entry name" value="Peptidase_S51"/>
</dbReference>
<reference evidence="10" key="1">
    <citation type="submission" date="2020-10" db="EMBL/GenBank/DDBJ databases">
        <authorList>
            <person name="Lu T."/>
            <person name="Wang Q."/>
            <person name="Han X."/>
        </authorList>
    </citation>
    <scope>NUCLEOTIDE SEQUENCE</scope>
    <source>
        <strain evidence="10">WQ 117</strain>
    </source>
</reference>
<dbReference type="AlphaFoldDB" id="A0A8J7FQP1"/>
<dbReference type="InterPro" id="IPR029062">
    <property type="entry name" value="Class_I_gatase-like"/>
</dbReference>
<evidence type="ECO:0000256" key="5">
    <source>
        <dbReference type="ARBA" id="ARBA00015719"/>
    </source>
</evidence>
<dbReference type="GO" id="GO:0008241">
    <property type="term" value="F:peptidyl-dipeptidase activity"/>
    <property type="evidence" value="ECO:0007669"/>
    <property type="project" value="UniProtKB-EC"/>
</dbReference>
<accession>A0A8J7FQP1</accession>
<organism evidence="10 11">
    <name type="scientific">Faecalibacter rhinopitheci</name>
    <dbReference type="NCBI Taxonomy" id="2779678"/>
    <lineage>
        <taxon>Bacteria</taxon>
        <taxon>Pseudomonadati</taxon>
        <taxon>Bacteroidota</taxon>
        <taxon>Flavobacteriia</taxon>
        <taxon>Flavobacteriales</taxon>
        <taxon>Weeksellaceae</taxon>
        <taxon>Faecalibacter</taxon>
    </lineage>
</organism>
<dbReference type="EC" id="3.4.15.6" evidence="4"/>
<dbReference type="PANTHER" id="PTHR36175:SF1">
    <property type="entry name" value="CYANOPHYCINASE"/>
    <property type="match status" value="1"/>
</dbReference>
<evidence type="ECO:0000256" key="2">
    <source>
        <dbReference type="ARBA" id="ARBA00002039"/>
    </source>
</evidence>
<dbReference type="Pfam" id="PF03575">
    <property type="entry name" value="Peptidase_S51"/>
    <property type="match status" value="1"/>
</dbReference>
<protein>
    <recommendedName>
        <fullName evidence="5">Cyanophycinase</fullName>
        <ecNumber evidence="4">3.4.15.6</ecNumber>
    </recommendedName>
</protein>